<dbReference type="InterPro" id="IPR018511">
    <property type="entry name" value="Hemolysin-typ_Ca-bd_CS"/>
</dbReference>
<feature type="domain" description="Glucose/Sorbosone dehydrogenase" evidence="1">
    <location>
        <begin position="112"/>
        <end position="432"/>
    </location>
</feature>
<comment type="caution">
    <text evidence="2">The sequence shown here is derived from an EMBL/GenBank/DDBJ whole genome shotgun (WGS) entry which is preliminary data.</text>
</comment>
<proteinExistence type="predicted"/>
<dbReference type="InterPro" id="IPR012938">
    <property type="entry name" value="Glc/Sorbosone_DH"/>
</dbReference>
<dbReference type="Pfam" id="PF07995">
    <property type="entry name" value="GSDH"/>
    <property type="match status" value="1"/>
</dbReference>
<reference evidence="3" key="1">
    <citation type="submission" date="2017-11" db="EMBL/GenBank/DDBJ databases">
        <authorList>
            <person name="Kuznetsova I."/>
            <person name="Sazanova A."/>
            <person name="Chirak E."/>
            <person name="Safronova V."/>
            <person name="Willems A."/>
        </authorList>
    </citation>
    <scope>NUCLEOTIDE SEQUENCE [LARGE SCALE GENOMIC DNA]</scope>
    <source>
        <strain evidence="3">CCBAU 03422</strain>
    </source>
</reference>
<dbReference type="PROSITE" id="PS00330">
    <property type="entry name" value="HEMOLYSIN_CALCIUM"/>
    <property type="match status" value="4"/>
</dbReference>
<evidence type="ECO:0000259" key="1">
    <source>
        <dbReference type="Pfam" id="PF07995"/>
    </source>
</evidence>
<dbReference type="Pfam" id="PF00353">
    <property type="entry name" value="HemolysinCabind"/>
    <property type="match status" value="4"/>
</dbReference>
<gene>
    <name evidence="2" type="ORF">CU103_20725</name>
</gene>
<dbReference type="PANTHER" id="PTHR19328:SF75">
    <property type="entry name" value="ALDOSE SUGAR DEHYDROGENASE YLII"/>
    <property type="match status" value="1"/>
</dbReference>
<dbReference type="GO" id="GO:0005509">
    <property type="term" value="F:calcium ion binding"/>
    <property type="evidence" value="ECO:0007669"/>
    <property type="project" value="InterPro"/>
</dbReference>
<dbReference type="PANTHER" id="PTHR19328">
    <property type="entry name" value="HEDGEHOG-INTERACTING PROTEIN"/>
    <property type="match status" value="1"/>
</dbReference>
<dbReference type="Proteomes" id="UP000241764">
    <property type="component" value="Unassembled WGS sequence"/>
</dbReference>
<dbReference type="SUPFAM" id="SSF50952">
    <property type="entry name" value="Soluble quinoprotein glucose dehydrogenase"/>
    <property type="match status" value="1"/>
</dbReference>
<evidence type="ECO:0000313" key="3">
    <source>
        <dbReference type="Proteomes" id="UP000241764"/>
    </source>
</evidence>
<accession>A0A2P7B5N2</accession>
<dbReference type="PRINTS" id="PR00313">
    <property type="entry name" value="CABNDNGRPT"/>
</dbReference>
<protein>
    <recommendedName>
        <fullName evidence="1">Glucose/Sorbosone dehydrogenase domain-containing protein</fullName>
    </recommendedName>
</protein>
<dbReference type="SUPFAM" id="SSF51120">
    <property type="entry name" value="beta-Roll"/>
    <property type="match status" value="3"/>
</dbReference>
<dbReference type="EMBL" id="PGGM01000011">
    <property type="protein sequence ID" value="PSH61766.1"/>
    <property type="molecule type" value="Genomic_DNA"/>
</dbReference>
<dbReference type="InterPro" id="IPR011042">
    <property type="entry name" value="6-blade_b-propeller_TolB-like"/>
</dbReference>
<dbReference type="InterPro" id="IPR001343">
    <property type="entry name" value="Hemolysn_Ca-bd"/>
</dbReference>
<dbReference type="Gene3D" id="2.120.10.30">
    <property type="entry name" value="TolB, C-terminal domain"/>
    <property type="match status" value="1"/>
</dbReference>
<name>A0A2P7B5N2_9HYPH</name>
<keyword evidence="3" id="KW-1185">Reference proteome</keyword>
<sequence length="764" mass="77348">MALKGSAMADIIGTNATETLNGTGVLDTIQGLGGSDQINGLGGADTISGGDGADTLQGGDGNDTIYGHSVADLSPNSGNITATLLANVGSGAVFVTGAPGDDGIVYALRKDVGDIVRINTTTGAQSTFLDIPSSQFSIGGERGVLGLAFHPEYETNGRFFVLLTNPAGNIEVREYARSANPAQANPAPVETVITIPHPTFANHNGGSLAFGPDGYLYISTGDGGGANDPNGNAQNINVLLGKILRVDVDGDDFPADSLRNYAIPDDNPFAGAVAGADEIWAYGLRNPWRISFDPLTGDLYIGDVGQSAREEVNFEAAGGPGGLNYGWDYREGALQGPSAPPNPPIAFTGPVFDYPRDIGHSITGGYVYRGPAAGLQGAYFFADFVTGRVVTLRMVNGVAEDAALRTAQIVGANLSQISSFGMDNAGNLYVVTLPGAIYRLNPGIAAGDGPDTIDGGTGDDNLFGGQGNDILIGGTGADAMRGGVGSDHYFVDNSGDRVIEANGVAGTDTVHSSISFNLGGQHLENLALSGAANVNGIGNSIANVIAGNSGANILLGLGGNDRLDGMQGADRMEGGAGSEHYFVDNAGDRVIEANGAAGTDTVHSSISFSLGGQHLENLALRDGANLSGIGNSIANVIVGNSGANVLLGLGGNDTLTGGAGSDTFLFNTALSAVTNVDRITDFSVPADTIRLENAIFAALGTTGTLAAAAFHIGAAAADTSDRIIYNSVTGALIYDSNGSTSGGSVRFATLDAGLALTNADFVVV</sequence>
<dbReference type="InterPro" id="IPR011049">
    <property type="entry name" value="Serralysin-like_metalloprot_C"/>
</dbReference>
<dbReference type="Gene3D" id="2.150.10.10">
    <property type="entry name" value="Serralysin-like metalloprotease, C-terminal"/>
    <property type="match status" value="3"/>
</dbReference>
<evidence type="ECO:0000313" key="2">
    <source>
        <dbReference type="EMBL" id="PSH61766.1"/>
    </source>
</evidence>
<dbReference type="AlphaFoldDB" id="A0A2P7B5N2"/>
<dbReference type="InterPro" id="IPR011041">
    <property type="entry name" value="Quinoprot_gluc/sorb_DH_b-prop"/>
</dbReference>
<organism evidence="2 3">
    <name type="scientific">Phyllobacterium sophorae</name>
    <dbReference type="NCBI Taxonomy" id="1520277"/>
    <lineage>
        <taxon>Bacteria</taxon>
        <taxon>Pseudomonadati</taxon>
        <taxon>Pseudomonadota</taxon>
        <taxon>Alphaproteobacteria</taxon>
        <taxon>Hyphomicrobiales</taxon>
        <taxon>Phyllobacteriaceae</taxon>
        <taxon>Phyllobacterium</taxon>
    </lineage>
</organism>